<comment type="pathway">
    <text evidence="1 9">Cell wall biogenesis; peptidoglycan biosynthesis.</text>
</comment>
<keyword evidence="6 9" id="KW-0133">Cell shape</keyword>
<reference evidence="12 13" key="1">
    <citation type="journal article" date="2019" name="Nat. Med.">
        <title>A library of human gut bacterial isolates paired with longitudinal multiomics data enables mechanistic microbiome research.</title>
        <authorList>
            <person name="Poyet M."/>
            <person name="Groussin M."/>
            <person name="Gibbons S.M."/>
            <person name="Avila-Pacheco J."/>
            <person name="Jiang X."/>
            <person name="Kearney S.M."/>
            <person name="Perrotta A.R."/>
            <person name="Berdy B."/>
            <person name="Zhao S."/>
            <person name="Lieberman T.D."/>
            <person name="Swanson P.K."/>
            <person name="Smith M."/>
            <person name="Roesemann S."/>
            <person name="Alexander J.E."/>
            <person name="Rich S.A."/>
            <person name="Livny J."/>
            <person name="Vlamakis H."/>
            <person name="Clish C."/>
            <person name="Bullock K."/>
            <person name="Deik A."/>
            <person name="Scott J."/>
            <person name="Pierce K.A."/>
            <person name="Xavier R.J."/>
            <person name="Alm E.J."/>
        </authorList>
    </citation>
    <scope>NUCLEOTIDE SEQUENCE [LARGE SCALE GENOMIC DNA]</scope>
    <source>
        <strain evidence="12 13">BIOML-A2</strain>
    </source>
</reference>
<feature type="chain" id="PRO_5022659173" evidence="10">
    <location>
        <begin position="22"/>
        <end position="190"/>
    </location>
</feature>
<dbReference type="GO" id="GO:0018104">
    <property type="term" value="P:peptidoglycan-protein cross-linking"/>
    <property type="evidence" value="ECO:0007669"/>
    <property type="project" value="TreeGrafter"/>
</dbReference>
<dbReference type="RefSeq" id="WP_147620827.1">
    <property type="nucleotide sequence ID" value="NZ_CATYVA010000010.1"/>
</dbReference>
<dbReference type="InterPro" id="IPR038063">
    <property type="entry name" value="Transpep_catalytic_dom"/>
</dbReference>
<organism evidence="12 13">
    <name type="scientific">Alistipes shahii</name>
    <dbReference type="NCBI Taxonomy" id="328814"/>
    <lineage>
        <taxon>Bacteria</taxon>
        <taxon>Pseudomonadati</taxon>
        <taxon>Bacteroidota</taxon>
        <taxon>Bacteroidia</taxon>
        <taxon>Bacteroidales</taxon>
        <taxon>Rikenellaceae</taxon>
        <taxon>Alistipes</taxon>
    </lineage>
</organism>
<keyword evidence="3" id="KW-0328">Glycosyltransferase</keyword>
<dbReference type="Pfam" id="PF03734">
    <property type="entry name" value="YkuD"/>
    <property type="match status" value="1"/>
</dbReference>
<keyword evidence="8 9" id="KW-0961">Cell wall biogenesis/degradation</keyword>
<evidence type="ECO:0000313" key="13">
    <source>
        <dbReference type="Proteomes" id="UP000323567"/>
    </source>
</evidence>
<evidence type="ECO:0000256" key="3">
    <source>
        <dbReference type="ARBA" id="ARBA00022676"/>
    </source>
</evidence>
<gene>
    <name evidence="12" type="ORF">F2Y13_06745</name>
</gene>
<dbReference type="Gene3D" id="2.40.440.10">
    <property type="entry name" value="L,D-transpeptidase catalytic domain-like"/>
    <property type="match status" value="1"/>
</dbReference>
<evidence type="ECO:0000256" key="4">
    <source>
        <dbReference type="ARBA" id="ARBA00022679"/>
    </source>
</evidence>
<proteinExistence type="inferred from homology"/>
<comment type="caution">
    <text evidence="12">The sequence shown here is derived from an EMBL/GenBank/DDBJ whole genome shotgun (WGS) entry which is preliminary data.</text>
</comment>
<feature type="signal peptide" evidence="10">
    <location>
        <begin position="1"/>
        <end position="21"/>
    </location>
</feature>
<dbReference type="GO" id="GO:0071972">
    <property type="term" value="F:peptidoglycan L,D-transpeptidase activity"/>
    <property type="evidence" value="ECO:0007669"/>
    <property type="project" value="TreeGrafter"/>
</dbReference>
<feature type="active site" description="Proton donor/acceptor" evidence="9">
    <location>
        <position position="122"/>
    </location>
</feature>
<dbReference type="CDD" id="cd16913">
    <property type="entry name" value="YkuD_like"/>
    <property type="match status" value="1"/>
</dbReference>
<dbReference type="PANTHER" id="PTHR30582">
    <property type="entry name" value="L,D-TRANSPEPTIDASE"/>
    <property type="match status" value="1"/>
</dbReference>
<evidence type="ECO:0000256" key="8">
    <source>
        <dbReference type="ARBA" id="ARBA00023316"/>
    </source>
</evidence>
<dbReference type="PANTHER" id="PTHR30582:SF24">
    <property type="entry name" value="L,D-TRANSPEPTIDASE ERFK_SRFK-RELATED"/>
    <property type="match status" value="1"/>
</dbReference>
<evidence type="ECO:0000259" key="11">
    <source>
        <dbReference type="PROSITE" id="PS52029"/>
    </source>
</evidence>
<dbReference type="GO" id="GO:0016757">
    <property type="term" value="F:glycosyltransferase activity"/>
    <property type="evidence" value="ECO:0007669"/>
    <property type="project" value="UniProtKB-KW"/>
</dbReference>
<dbReference type="PROSITE" id="PS52029">
    <property type="entry name" value="LD_TPASE"/>
    <property type="match status" value="1"/>
</dbReference>
<dbReference type="GO" id="GO:0008360">
    <property type="term" value="P:regulation of cell shape"/>
    <property type="evidence" value="ECO:0007669"/>
    <property type="project" value="UniProtKB-UniRule"/>
</dbReference>
<comment type="similarity">
    <text evidence="2">Belongs to the YkuD family.</text>
</comment>
<feature type="active site" description="Nucleophile" evidence="9">
    <location>
        <position position="138"/>
    </location>
</feature>
<dbReference type="AlphaFoldDB" id="A0A5B3GAM8"/>
<evidence type="ECO:0000256" key="6">
    <source>
        <dbReference type="ARBA" id="ARBA00022960"/>
    </source>
</evidence>
<dbReference type="EMBL" id="VVXK01000007">
    <property type="protein sequence ID" value="KAA2370655.1"/>
    <property type="molecule type" value="Genomic_DNA"/>
</dbReference>
<protein>
    <submittedName>
        <fullName evidence="12">L,D-transpeptidase</fullName>
    </submittedName>
</protein>
<dbReference type="GO" id="GO:0071555">
    <property type="term" value="P:cell wall organization"/>
    <property type="evidence" value="ECO:0007669"/>
    <property type="project" value="UniProtKB-UniRule"/>
</dbReference>
<dbReference type="InterPro" id="IPR050979">
    <property type="entry name" value="LD-transpeptidase"/>
</dbReference>
<evidence type="ECO:0000256" key="2">
    <source>
        <dbReference type="ARBA" id="ARBA00005992"/>
    </source>
</evidence>
<evidence type="ECO:0000256" key="9">
    <source>
        <dbReference type="PROSITE-ProRule" id="PRU01373"/>
    </source>
</evidence>
<evidence type="ECO:0000256" key="7">
    <source>
        <dbReference type="ARBA" id="ARBA00022984"/>
    </source>
</evidence>
<evidence type="ECO:0000256" key="1">
    <source>
        <dbReference type="ARBA" id="ARBA00004752"/>
    </source>
</evidence>
<dbReference type="Proteomes" id="UP000323567">
    <property type="component" value="Unassembled WGS sequence"/>
</dbReference>
<dbReference type="GO" id="GO:0005576">
    <property type="term" value="C:extracellular region"/>
    <property type="evidence" value="ECO:0007669"/>
    <property type="project" value="TreeGrafter"/>
</dbReference>
<keyword evidence="7 9" id="KW-0573">Peptidoglycan synthesis</keyword>
<feature type="domain" description="L,D-TPase catalytic" evidence="11">
    <location>
        <begin position="30"/>
        <end position="163"/>
    </location>
</feature>
<dbReference type="InterPro" id="IPR005490">
    <property type="entry name" value="LD_TPept_cat_dom"/>
</dbReference>
<dbReference type="SUPFAM" id="SSF141523">
    <property type="entry name" value="L,D-transpeptidase catalytic domain-like"/>
    <property type="match status" value="1"/>
</dbReference>
<dbReference type="UniPathway" id="UPA00219"/>
<name>A0A5B3GAM8_9BACT</name>
<keyword evidence="4" id="KW-0808">Transferase</keyword>
<evidence type="ECO:0000256" key="10">
    <source>
        <dbReference type="SAM" id="SignalP"/>
    </source>
</evidence>
<keyword evidence="10" id="KW-0732">Signal</keyword>
<evidence type="ECO:0000313" key="12">
    <source>
        <dbReference type="EMBL" id="KAA2370655.1"/>
    </source>
</evidence>
<keyword evidence="5" id="KW-0378">Hydrolase</keyword>
<sequence length="190" mass="20399">MKTILCTFFACALFCAVDVRAQQTPLSGAAFIAVCKESMTLAVYDFNSCLRAVYPIACGRALGNKEKPGDMKTPEGLFSVQQIQDASAWTHDFGDGKGEIRGAYGSHFIRLKTPGHRGIGIHGTHDPASIGTRATEGCVRLNNSDLLELVKKYVYVGMPVVILTSEADSAVPCRFPAAVKAGPRLMAQTE</sequence>
<evidence type="ECO:0000256" key="5">
    <source>
        <dbReference type="ARBA" id="ARBA00022801"/>
    </source>
</evidence>
<accession>A0A5B3GAM8</accession>